<dbReference type="InterPro" id="IPR016024">
    <property type="entry name" value="ARM-type_fold"/>
</dbReference>
<name>A0A2H9TQU6_9FUNG</name>
<protein>
    <submittedName>
        <fullName evidence="5">Uncharacterized protein</fullName>
    </submittedName>
</protein>
<evidence type="ECO:0000256" key="2">
    <source>
        <dbReference type="ARBA" id="ARBA00022658"/>
    </source>
</evidence>
<dbReference type="EMBL" id="MTSL01000007">
    <property type="protein sequence ID" value="PJF20115.1"/>
    <property type="molecule type" value="Genomic_DNA"/>
</dbReference>
<evidence type="ECO:0000313" key="6">
    <source>
        <dbReference type="Proteomes" id="UP000240830"/>
    </source>
</evidence>
<gene>
    <name evidence="5" type="ORF">PSACC_00070</name>
</gene>
<accession>A0A2H9TQU6</accession>
<evidence type="ECO:0000256" key="4">
    <source>
        <dbReference type="SAM" id="MobiDB-lite"/>
    </source>
</evidence>
<dbReference type="InterPro" id="IPR019318">
    <property type="entry name" value="Gua_nucleotide_exch_fac_Ric8"/>
</dbReference>
<dbReference type="InterPro" id="IPR011989">
    <property type="entry name" value="ARM-like"/>
</dbReference>
<dbReference type="Pfam" id="PF10165">
    <property type="entry name" value="Ric8"/>
    <property type="match status" value="2"/>
</dbReference>
<keyword evidence="6" id="KW-1185">Reference proteome</keyword>
<dbReference type="GO" id="GO:0005737">
    <property type="term" value="C:cytoplasm"/>
    <property type="evidence" value="ECO:0007669"/>
    <property type="project" value="TreeGrafter"/>
</dbReference>
<dbReference type="GO" id="GO:0005085">
    <property type="term" value="F:guanyl-nucleotide exchange factor activity"/>
    <property type="evidence" value="ECO:0007669"/>
    <property type="project" value="UniProtKB-KW"/>
</dbReference>
<dbReference type="GO" id="GO:0007186">
    <property type="term" value="P:G protein-coupled receptor signaling pathway"/>
    <property type="evidence" value="ECO:0007669"/>
    <property type="project" value="TreeGrafter"/>
</dbReference>
<feature type="region of interest" description="Disordered" evidence="4">
    <location>
        <begin position="345"/>
        <end position="364"/>
    </location>
</feature>
<dbReference type="AlphaFoldDB" id="A0A2H9TQU6"/>
<evidence type="ECO:0000313" key="5">
    <source>
        <dbReference type="EMBL" id="PJF20115.1"/>
    </source>
</evidence>
<organism evidence="5 6">
    <name type="scientific">Paramicrosporidium saccamoebae</name>
    <dbReference type="NCBI Taxonomy" id="1246581"/>
    <lineage>
        <taxon>Eukaryota</taxon>
        <taxon>Fungi</taxon>
        <taxon>Fungi incertae sedis</taxon>
        <taxon>Cryptomycota</taxon>
        <taxon>Cryptomycota incertae sedis</taxon>
        <taxon>Paramicrosporidium</taxon>
    </lineage>
</organism>
<evidence type="ECO:0000256" key="1">
    <source>
        <dbReference type="ARBA" id="ARBA00009049"/>
    </source>
</evidence>
<dbReference type="Gene3D" id="1.25.10.10">
    <property type="entry name" value="Leucine-rich Repeat Variant"/>
    <property type="match status" value="1"/>
</dbReference>
<keyword evidence="2" id="KW-0344">Guanine-nucleotide releasing factor</keyword>
<dbReference type="SUPFAM" id="SSF48371">
    <property type="entry name" value="ARM repeat"/>
    <property type="match status" value="1"/>
</dbReference>
<keyword evidence="3" id="KW-0143">Chaperone</keyword>
<dbReference type="Proteomes" id="UP000240830">
    <property type="component" value="Unassembled WGS sequence"/>
</dbReference>
<proteinExistence type="inferred from homology"/>
<evidence type="ECO:0000256" key="3">
    <source>
        <dbReference type="ARBA" id="ARBA00023186"/>
    </source>
</evidence>
<dbReference type="PANTHER" id="PTHR12425:SF5">
    <property type="entry name" value="SYNEMBRYN"/>
    <property type="match status" value="1"/>
</dbReference>
<dbReference type="GO" id="GO:0001965">
    <property type="term" value="F:G-protein alpha-subunit binding"/>
    <property type="evidence" value="ECO:0007669"/>
    <property type="project" value="TreeGrafter"/>
</dbReference>
<comment type="caution">
    <text evidence="5">The sequence shown here is derived from an EMBL/GenBank/DDBJ whole genome shotgun (WGS) entry which is preliminary data.</text>
</comment>
<comment type="similarity">
    <text evidence="1">Belongs to the synembryn family.</text>
</comment>
<sequence>MENLLDCLVDGTISSGQLDSLRELCREPINAEAVLARNGTFDALLRLREVNAMKTMANLLYHSPDARARYTGENANELVEFAKENGGEERFVALRLLFLVSIEKDTAIALKDSVSTLMQLAGDDREVVEVLRILYNTSKYSSAPNYSAFAWKYLESGDPVIVGNVYNLFLNMSVSTLRHETGHTAELLQSSLNILLRHYETPDGHCDAIAFLPAACLTIHRLAEAFPDLRKTLRRSILPSTLYTWESLNILVTVLVPTIGFQVRLAISFSSSVPEKVLASPTLTVVLRLLYHLGYGRIAGFLYAQDLLPSADILTQTADLGSSSDEEAVRKDGMSGIDPVTAQTIKNSHESNEMTETEKEEESKRLLELFDRLEKTGIKVFPAGPP</sequence>
<reference evidence="5 6" key="1">
    <citation type="submission" date="2016-10" db="EMBL/GenBank/DDBJ databases">
        <title>The genome of Paramicrosporidium saccamoebae is the missing link in understanding Cryptomycota and Microsporidia evolution.</title>
        <authorList>
            <person name="Quandt C.A."/>
            <person name="Beaudet D."/>
            <person name="Corsaro D."/>
            <person name="Michel R."/>
            <person name="Corradi N."/>
            <person name="James T."/>
        </authorList>
    </citation>
    <scope>NUCLEOTIDE SEQUENCE [LARGE SCALE GENOMIC DNA]</scope>
    <source>
        <strain evidence="5 6">KSL3</strain>
    </source>
</reference>
<dbReference type="PANTHER" id="PTHR12425">
    <property type="entry name" value="SYNEMBRYN"/>
    <property type="match status" value="1"/>
</dbReference>
<dbReference type="STRING" id="1246581.A0A2H9TQU6"/>